<evidence type="ECO:0000313" key="2">
    <source>
        <dbReference type="EMBL" id="SMC88247.1"/>
    </source>
</evidence>
<dbReference type="STRING" id="40571.SAMN05660733_02338"/>
<dbReference type="EMBL" id="FWYC01000006">
    <property type="protein sequence ID" value="SMC88247.1"/>
    <property type="molecule type" value="Genomic_DNA"/>
</dbReference>
<feature type="chain" id="PRO_5012664389" evidence="1">
    <location>
        <begin position="31"/>
        <end position="361"/>
    </location>
</feature>
<keyword evidence="1" id="KW-0732">Signal</keyword>
<name>A0A1W2CSM4_9PSEU</name>
<feature type="signal peptide" evidence="1">
    <location>
        <begin position="1"/>
        <end position="30"/>
    </location>
</feature>
<sequence>MGRHTLLRSILVAALAFGAVVAISATPAMAETTITNSSGTALAALAPWRRDAVRRTATSADASAELRAEAMHALLSTRGDKAIDEYFATGRNKAMARALEREGNNLRYIQEINRYAPTGSAVRFTSANALTGSANAQDEYVQSGYQRALDADEATNNQHQEHLARLAREDRDYVTYLAANDPGVQVRAAAKRALESGDDVQVGLFFKYYWGMGADLDRETFRRRTLHQNEIWHSRIYALTQAALAAEKAERESSGELARKARLDAIANWDQIDEQSAQSSVDWNAEKGRADAQAAMWALIAQHARAAQSEQDWAAILERADSSNASWADEAAWAVAQAKFWQDTAANAKKNAEDARGRGDR</sequence>
<dbReference type="Proteomes" id="UP000192840">
    <property type="component" value="Unassembled WGS sequence"/>
</dbReference>
<proteinExistence type="predicted"/>
<accession>A0A1W2CSM4</accession>
<dbReference type="eggNOG" id="ENOG5033YZQ">
    <property type="taxonomic scope" value="Bacteria"/>
</dbReference>
<protein>
    <submittedName>
        <fullName evidence="2">Uncharacterized protein</fullName>
    </submittedName>
</protein>
<organism evidence="2 3">
    <name type="scientific">Lentzea albidocapillata</name>
    <dbReference type="NCBI Taxonomy" id="40571"/>
    <lineage>
        <taxon>Bacteria</taxon>
        <taxon>Bacillati</taxon>
        <taxon>Actinomycetota</taxon>
        <taxon>Actinomycetes</taxon>
        <taxon>Pseudonocardiales</taxon>
        <taxon>Pseudonocardiaceae</taxon>
        <taxon>Lentzea</taxon>
    </lineage>
</organism>
<dbReference type="AlphaFoldDB" id="A0A1W2CSM4"/>
<keyword evidence="3" id="KW-1185">Reference proteome</keyword>
<evidence type="ECO:0000313" key="3">
    <source>
        <dbReference type="Proteomes" id="UP000192840"/>
    </source>
</evidence>
<gene>
    <name evidence="2" type="ORF">SAMN05660733_02338</name>
</gene>
<reference evidence="3" key="1">
    <citation type="submission" date="2017-04" db="EMBL/GenBank/DDBJ databases">
        <authorList>
            <person name="Varghese N."/>
            <person name="Submissions S."/>
        </authorList>
    </citation>
    <scope>NUCLEOTIDE SEQUENCE [LARGE SCALE GENOMIC DNA]</scope>
    <source>
        <strain evidence="3">DSM 44073</strain>
    </source>
</reference>
<evidence type="ECO:0000256" key="1">
    <source>
        <dbReference type="SAM" id="SignalP"/>
    </source>
</evidence>